<evidence type="ECO:0000259" key="8">
    <source>
        <dbReference type="PROSITE" id="PS51194"/>
    </source>
</evidence>
<dbReference type="InterPro" id="IPR027417">
    <property type="entry name" value="P-loop_NTPase"/>
</dbReference>
<comment type="similarity">
    <text evidence="5">Belongs to the DEAD box helicase family.</text>
</comment>
<gene>
    <name evidence="9" type="ORF">VKT23_011291</name>
</gene>
<dbReference type="InterPro" id="IPR011545">
    <property type="entry name" value="DEAD/DEAH_box_helicase_dom"/>
</dbReference>
<evidence type="ECO:0000259" key="7">
    <source>
        <dbReference type="PROSITE" id="PS51192"/>
    </source>
</evidence>
<dbReference type="Pfam" id="PF00270">
    <property type="entry name" value="DEAD"/>
    <property type="match status" value="1"/>
</dbReference>
<comment type="domain">
    <text evidence="5">The Q motif is unique to and characteristic of the DEAD box family of RNA helicases and controls ATP binding and hydrolysis.</text>
</comment>
<keyword evidence="10" id="KW-1185">Reference proteome</keyword>
<feature type="domain" description="Helicase C-terminal" evidence="8">
    <location>
        <begin position="357"/>
        <end position="538"/>
    </location>
</feature>
<keyword evidence="4 5" id="KW-0694">RNA-binding</keyword>
<keyword evidence="2 5" id="KW-0378">Hydrolase</keyword>
<comment type="caution">
    <text evidence="9">The sequence shown here is derived from an EMBL/GenBank/DDBJ whole genome shotgun (WGS) entry which is preliminary data.</text>
</comment>
<dbReference type="PANTHER" id="PTHR24031">
    <property type="entry name" value="RNA HELICASE"/>
    <property type="match status" value="1"/>
</dbReference>
<dbReference type="SMART" id="SM00487">
    <property type="entry name" value="DEXDc"/>
    <property type="match status" value="1"/>
</dbReference>
<dbReference type="InterPro" id="IPR014001">
    <property type="entry name" value="Helicase_ATP-bd"/>
</dbReference>
<comment type="function">
    <text evidence="5">RNA helicase.</text>
</comment>
<keyword evidence="1 5" id="KW-0547">Nucleotide-binding</keyword>
<dbReference type="PROSITE" id="PS51194">
    <property type="entry name" value="HELICASE_CTER"/>
    <property type="match status" value="1"/>
</dbReference>
<feature type="region of interest" description="Disordered" evidence="6">
    <location>
        <begin position="685"/>
        <end position="748"/>
    </location>
</feature>
<evidence type="ECO:0000256" key="3">
    <source>
        <dbReference type="ARBA" id="ARBA00022840"/>
    </source>
</evidence>
<name>A0ABR1J927_9AGAR</name>
<dbReference type="Gene3D" id="3.40.50.300">
    <property type="entry name" value="P-loop containing nucleotide triphosphate hydrolases"/>
    <property type="match status" value="2"/>
</dbReference>
<evidence type="ECO:0000313" key="9">
    <source>
        <dbReference type="EMBL" id="KAK7454537.1"/>
    </source>
</evidence>
<feature type="region of interest" description="Disordered" evidence="6">
    <location>
        <begin position="633"/>
        <end position="672"/>
    </location>
</feature>
<feature type="domain" description="Helicase ATP-binding" evidence="7">
    <location>
        <begin position="113"/>
        <end position="320"/>
    </location>
</feature>
<evidence type="ECO:0000256" key="1">
    <source>
        <dbReference type="ARBA" id="ARBA00022741"/>
    </source>
</evidence>
<evidence type="ECO:0000256" key="6">
    <source>
        <dbReference type="SAM" id="MobiDB-lite"/>
    </source>
</evidence>
<dbReference type="InterPro" id="IPR001650">
    <property type="entry name" value="Helicase_C-like"/>
</dbReference>
<dbReference type="EMBL" id="JBANRG010000024">
    <property type="protein sequence ID" value="KAK7454537.1"/>
    <property type="molecule type" value="Genomic_DNA"/>
</dbReference>
<evidence type="ECO:0000256" key="4">
    <source>
        <dbReference type="ARBA" id="ARBA00022884"/>
    </source>
</evidence>
<dbReference type="CDD" id="cd18787">
    <property type="entry name" value="SF2_C_DEAD"/>
    <property type="match status" value="1"/>
</dbReference>
<dbReference type="SMART" id="SM00490">
    <property type="entry name" value="HELICc"/>
    <property type="match status" value="1"/>
</dbReference>
<comment type="catalytic activity">
    <reaction evidence="5">
        <text>ATP + H2O = ADP + phosphate + H(+)</text>
        <dbReference type="Rhea" id="RHEA:13065"/>
        <dbReference type="ChEBI" id="CHEBI:15377"/>
        <dbReference type="ChEBI" id="CHEBI:15378"/>
        <dbReference type="ChEBI" id="CHEBI:30616"/>
        <dbReference type="ChEBI" id="CHEBI:43474"/>
        <dbReference type="ChEBI" id="CHEBI:456216"/>
        <dbReference type="EC" id="3.6.4.13"/>
    </reaction>
</comment>
<feature type="compositionally biased region" description="Basic and acidic residues" evidence="6">
    <location>
        <begin position="655"/>
        <end position="666"/>
    </location>
</feature>
<keyword evidence="5" id="KW-0347">Helicase</keyword>
<organism evidence="9 10">
    <name type="scientific">Marasmiellus scandens</name>
    <dbReference type="NCBI Taxonomy" id="2682957"/>
    <lineage>
        <taxon>Eukaryota</taxon>
        <taxon>Fungi</taxon>
        <taxon>Dikarya</taxon>
        <taxon>Basidiomycota</taxon>
        <taxon>Agaricomycotina</taxon>
        <taxon>Agaricomycetes</taxon>
        <taxon>Agaricomycetidae</taxon>
        <taxon>Agaricales</taxon>
        <taxon>Marasmiineae</taxon>
        <taxon>Omphalotaceae</taxon>
        <taxon>Marasmiellus</taxon>
    </lineage>
</organism>
<proteinExistence type="inferred from homology"/>
<dbReference type="PROSITE" id="PS51192">
    <property type="entry name" value="HELICASE_ATP_BIND_1"/>
    <property type="match status" value="1"/>
</dbReference>
<dbReference type="Proteomes" id="UP001498398">
    <property type="component" value="Unassembled WGS sequence"/>
</dbReference>
<evidence type="ECO:0000256" key="2">
    <source>
        <dbReference type="ARBA" id="ARBA00022801"/>
    </source>
</evidence>
<accession>A0ABR1J927</accession>
<protein>
    <recommendedName>
        <fullName evidence="5">ATP-dependent RNA helicase</fullName>
        <ecNumber evidence="5">3.6.4.13</ecNumber>
    </recommendedName>
</protein>
<dbReference type="SUPFAM" id="SSF52540">
    <property type="entry name" value="P-loop containing nucleoside triphosphate hydrolases"/>
    <property type="match status" value="1"/>
</dbReference>
<reference evidence="9 10" key="1">
    <citation type="submission" date="2024-01" db="EMBL/GenBank/DDBJ databases">
        <title>A draft genome for the cacao thread blight pathogen Marasmiellus scandens.</title>
        <authorList>
            <person name="Baruah I.K."/>
            <person name="Leung J."/>
            <person name="Bukari Y."/>
            <person name="Amoako-Attah I."/>
            <person name="Meinhardt L.W."/>
            <person name="Bailey B.A."/>
            <person name="Cohen S.P."/>
        </authorList>
    </citation>
    <scope>NUCLEOTIDE SEQUENCE [LARGE SCALE GENOMIC DNA]</scope>
    <source>
        <strain evidence="9 10">GH-19</strain>
    </source>
</reference>
<evidence type="ECO:0000313" key="10">
    <source>
        <dbReference type="Proteomes" id="UP001498398"/>
    </source>
</evidence>
<sequence length="748" mass="83928">MTCSFLSRALRATAPSARSLATSARRSNSLAVTFHSRSNVSRGYAVAAAEKKLPDSQEEQQEEPLKAFSSLNGAVTREVVHAITDRPFRLKTMTSVQEQVLSLLPEIAKPYDPNAEQSTRDLLVRAKTGTGKTLAFLVPAIEARLRSVEEAGKKAVRDAGLVNDPLLESRAMRKYARETVGTLIISPTRELATQIANEAIRLSSHLGGKIEVRLFTGGTNKRLQMRDWMKGNRDIVVATTGRLRDLLTSEPDVKRGIATTHQLILDEADTLLDMGFRDDIEAIKNHIPTSPERQTFLFSATVSPQVRQVAKSILGNDYKYIDCVQTEDSPVHAHIPQYHTVVPSAAQQLPHIIRLIAHDQFVNAGKSKVILFCPTTKMTQLYSTILRTVARKLFPAGRETNILEIHSKRTQEARTATSNQFRADKSGATILVTSDVSARGVDYPNVSRVIQVGIPASTDQYIHRVGRTGRGHGAVAGRADLVLLPWEIGFITWQLTDIPLKPLTSGELQSQLSELAQKHDEDPKSTYENIPPFVKHVKYQHPYSQLIPEMDNVRDRLSTLLEEDAVRETMLSLIGYYFGKSPELRVQKNVIFEGCKTWSVEGMGLTAPPFVSEAFLAKLGMLDNRTLRYGQKRFEERRRSSSGPHWAGRGKQSSKNRETIHPDHGVDYSGPDVAEYRGTRYLDHYKMKGRPIPSHARRQMRGDDDFRPARRSEGSGERGYSSNREWRRDNSERRGRSSGREWNRSDDF</sequence>
<dbReference type="EC" id="3.6.4.13" evidence="5"/>
<keyword evidence="3 5" id="KW-0067">ATP-binding</keyword>
<dbReference type="Pfam" id="PF00271">
    <property type="entry name" value="Helicase_C"/>
    <property type="match status" value="1"/>
</dbReference>
<feature type="compositionally biased region" description="Basic and acidic residues" evidence="6">
    <location>
        <begin position="724"/>
        <end position="748"/>
    </location>
</feature>
<evidence type="ECO:0000256" key="5">
    <source>
        <dbReference type="RuleBase" id="RU365068"/>
    </source>
</evidence>
<feature type="compositionally biased region" description="Basic and acidic residues" evidence="6">
    <location>
        <begin position="700"/>
        <end position="716"/>
    </location>
</feature>